<keyword evidence="4" id="KW-1185">Reference proteome</keyword>
<protein>
    <submittedName>
        <fullName evidence="3">mRNA interferase YafQ</fullName>
    </submittedName>
</protein>
<gene>
    <name evidence="3" type="ORF">SAMN06275492_12141</name>
</gene>
<dbReference type="NCBIfam" id="TIGR02385">
    <property type="entry name" value="RelE_StbE"/>
    <property type="match status" value="1"/>
</dbReference>
<accession>A0A1X7K7K0</accession>
<dbReference type="Proteomes" id="UP000193355">
    <property type="component" value="Unassembled WGS sequence"/>
</dbReference>
<evidence type="ECO:0000256" key="2">
    <source>
        <dbReference type="PIRSR" id="PIRSR006156-1"/>
    </source>
</evidence>
<reference evidence="4" key="1">
    <citation type="submission" date="2017-04" db="EMBL/GenBank/DDBJ databases">
        <authorList>
            <person name="Varghese N."/>
            <person name="Submissions S."/>
        </authorList>
    </citation>
    <scope>NUCLEOTIDE SEQUENCE [LARGE SCALE GENOMIC DNA]</scope>
    <source>
        <strain evidence="4">USBA 82</strain>
    </source>
</reference>
<dbReference type="PANTHER" id="PTHR40588">
    <property type="entry name" value="MRNA INTERFERASE TOXIN YAFQ"/>
    <property type="match status" value="1"/>
</dbReference>
<sequence length="90" mass="10544">MPKLKRSSQFKRDVKLQIKRGKDIEKLKNILNILASIGEVPTQYNDHPMLGNWDNHRSLHIEPDWILIYKLDEEGVSLIRTGTHSDILKR</sequence>
<dbReference type="PIRSF" id="PIRSF006156">
    <property type="entry name" value="YafQ"/>
    <property type="match status" value="1"/>
</dbReference>
<name>A0A1X7K7K0_9BACT</name>
<evidence type="ECO:0000313" key="4">
    <source>
        <dbReference type="Proteomes" id="UP000193355"/>
    </source>
</evidence>
<dbReference type="AlphaFoldDB" id="A0A1X7K7K0"/>
<dbReference type="Gene3D" id="3.30.2310.20">
    <property type="entry name" value="RelE-like"/>
    <property type="match status" value="1"/>
</dbReference>
<organism evidence="3 4">
    <name type="scientific">Dethiosulfovibrio salsuginis</name>
    <dbReference type="NCBI Taxonomy" id="561720"/>
    <lineage>
        <taxon>Bacteria</taxon>
        <taxon>Thermotogati</taxon>
        <taxon>Synergistota</taxon>
        <taxon>Synergistia</taxon>
        <taxon>Synergistales</taxon>
        <taxon>Dethiosulfovibrionaceae</taxon>
        <taxon>Dethiosulfovibrio</taxon>
    </lineage>
</organism>
<dbReference type="InterPro" id="IPR007712">
    <property type="entry name" value="RelE/ParE_toxin"/>
</dbReference>
<keyword evidence="1" id="KW-1277">Toxin-antitoxin system</keyword>
<dbReference type="STRING" id="561720.SAMN06275492_12141"/>
<dbReference type="GO" id="GO:0006415">
    <property type="term" value="P:translational termination"/>
    <property type="evidence" value="ECO:0007669"/>
    <property type="project" value="TreeGrafter"/>
</dbReference>
<dbReference type="SUPFAM" id="SSF143011">
    <property type="entry name" value="RelE-like"/>
    <property type="match status" value="1"/>
</dbReference>
<dbReference type="OrthoDB" id="7030467at2"/>
<proteinExistence type="predicted"/>
<evidence type="ECO:0000256" key="1">
    <source>
        <dbReference type="ARBA" id="ARBA00022649"/>
    </source>
</evidence>
<dbReference type="GO" id="GO:0004521">
    <property type="term" value="F:RNA endonuclease activity"/>
    <property type="evidence" value="ECO:0007669"/>
    <property type="project" value="TreeGrafter"/>
</dbReference>
<dbReference type="Pfam" id="PF15738">
    <property type="entry name" value="YafQ_toxin"/>
    <property type="match status" value="1"/>
</dbReference>
<dbReference type="InterPro" id="IPR035093">
    <property type="entry name" value="RelE/ParE_toxin_dom_sf"/>
</dbReference>
<feature type="active site" description="Proton donor" evidence="2">
    <location>
        <position position="84"/>
    </location>
</feature>
<dbReference type="InterPro" id="IPR004386">
    <property type="entry name" value="Toxin_YafQ-like"/>
</dbReference>
<dbReference type="RefSeq" id="WP_085544944.1">
    <property type="nucleotide sequence ID" value="NZ_FXBB01000021.1"/>
</dbReference>
<dbReference type="EMBL" id="FXBB01000021">
    <property type="protein sequence ID" value="SMG36281.1"/>
    <property type="molecule type" value="Genomic_DNA"/>
</dbReference>
<dbReference type="GO" id="GO:0006402">
    <property type="term" value="P:mRNA catabolic process"/>
    <property type="evidence" value="ECO:0007669"/>
    <property type="project" value="TreeGrafter"/>
</dbReference>
<evidence type="ECO:0000313" key="3">
    <source>
        <dbReference type="EMBL" id="SMG36281.1"/>
    </source>
</evidence>
<dbReference type="PANTHER" id="PTHR40588:SF1">
    <property type="entry name" value="MRNA INTERFERASE TOXIN YAFQ"/>
    <property type="match status" value="1"/>
</dbReference>